<name>A0A0F9B150_9ZZZZ</name>
<evidence type="ECO:0000313" key="1">
    <source>
        <dbReference type="EMBL" id="KKK84369.1"/>
    </source>
</evidence>
<protein>
    <submittedName>
        <fullName evidence="1">Uncharacterized protein</fullName>
    </submittedName>
</protein>
<gene>
    <name evidence="1" type="ORF">LCGC14_2784070</name>
</gene>
<dbReference type="AlphaFoldDB" id="A0A0F9B150"/>
<accession>A0A0F9B150</accession>
<comment type="caution">
    <text evidence="1">The sequence shown here is derived from an EMBL/GenBank/DDBJ whole genome shotgun (WGS) entry which is preliminary data.</text>
</comment>
<sequence length="66" mass="7367">MAQLHIIIDLDNDALNDDNEIARILTVIASRYDEARTSGKWENAHDINGNPVAKFKVDKEAAPSFD</sequence>
<reference evidence="1" key="1">
    <citation type="journal article" date="2015" name="Nature">
        <title>Complex archaea that bridge the gap between prokaryotes and eukaryotes.</title>
        <authorList>
            <person name="Spang A."/>
            <person name="Saw J.H."/>
            <person name="Jorgensen S.L."/>
            <person name="Zaremba-Niedzwiedzka K."/>
            <person name="Martijn J."/>
            <person name="Lind A.E."/>
            <person name="van Eijk R."/>
            <person name="Schleper C."/>
            <person name="Guy L."/>
            <person name="Ettema T.J."/>
        </authorList>
    </citation>
    <scope>NUCLEOTIDE SEQUENCE</scope>
</reference>
<proteinExistence type="predicted"/>
<dbReference type="EMBL" id="LAZR01051810">
    <property type="protein sequence ID" value="KKK84369.1"/>
    <property type="molecule type" value="Genomic_DNA"/>
</dbReference>
<organism evidence="1">
    <name type="scientific">marine sediment metagenome</name>
    <dbReference type="NCBI Taxonomy" id="412755"/>
    <lineage>
        <taxon>unclassified sequences</taxon>
        <taxon>metagenomes</taxon>
        <taxon>ecological metagenomes</taxon>
    </lineage>
</organism>